<organism evidence="3 4">
    <name type="scientific">Lophiotrema nucula</name>
    <dbReference type="NCBI Taxonomy" id="690887"/>
    <lineage>
        <taxon>Eukaryota</taxon>
        <taxon>Fungi</taxon>
        <taxon>Dikarya</taxon>
        <taxon>Ascomycota</taxon>
        <taxon>Pezizomycotina</taxon>
        <taxon>Dothideomycetes</taxon>
        <taxon>Pleosporomycetidae</taxon>
        <taxon>Pleosporales</taxon>
        <taxon>Lophiotremataceae</taxon>
        <taxon>Lophiotrema</taxon>
    </lineage>
</organism>
<dbReference type="PRINTS" id="PR00625">
    <property type="entry name" value="JDOMAIN"/>
</dbReference>
<dbReference type="Pfam" id="PF00226">
    <property type="entry name" value="DnaJ"/>
    <property type="match status" value="1"/>
</dbReference>
<dbReference type="InterPro" id="IPR036869">
    <property type="entry name" value="J_dom_sf"/>
</dbReference>
<dbReference type="AlphaFoldDB" id="A0A6A5ZP63"/>
<accession>A0A6A5ZP63</accession>
<evidence type="ECO:0000313" key="3">
    <source>
        <dbReference type="EMBL" id="KAF2121452.1"/>
    </source>
</evidence>
<dbReference type="EMBL" id="ML977312">
    <property type="protein sequence ID" value="KAF2121452.1"/>
    <property type="molecule type" value="Genomic_DNA"/>
</dbReference>
<dbReference type="GO" id="GO:0005737">
    <property type="term" value="C:cytoplasm"/>
    <property type="evidence" value="ECO:0007669"/>
    <property type="project" value="TreeGrafter"/>
</dbReference>
<dbReference type="GO" id="GO:0051087">
    <property type="term" value="F:protein-folding chaperone binding"/>
    <property type="evidence" value="ECO:0007669"/>
    <property type="project" value="TreeGrafter"/>
</dbReference>
<dbReference type="InterPro" id="IPR001623">
    <property type="entry name" value="DnaJ_domain"/>
</dbReference>
<evidence type="ECO:0000256" key="1">
    <source>
        <dbReference type="SAM" id="MobiDB-lite"/>
    </source>
</evidence>
<name>A0A6A5ZP63_9PLEO</name>
<protein>
    <recommendedName>
        <fullName evidence="2">J domain-containing protein</fullName>
    </recommendedName>
</protein>
<dbReference type="SMART" id="SM00271">
    <property type="entry name" value="DnaJ"/>
    <property type="match status" value="1"/>
</dbReference>
<evidence type="ECO:0000259" key="2">
    <source>
        <dbReference type="PROSITE" id="PS50076"/>
    </source>
</evidence>
<dbReference type="SUPFAM" id="SSF46565">
    <property type="entry name" value="Chaperone J-domain"/>
    <property type="match status" value="1"/>
</dbReference>
<dbReference type="Gene3D" id="1.10.287.110">
    <property type="entry name" value="DnaJ domain"/>
    <property type="match status" value="1"/>
</dbReference>
<dbReference type="PANTHER" id="PTHR43948:SF10">
    <property type="entry name" value="MRJ, ISOFORM E"/>
    <property type="match status" value="1"/>
</dbReference>
<gene>
    <name evidence="3" type="ORF">BDV96DRAFT_640844</name>
</gene>
<dbReference type="GO" id="GO:0044183">
    <property type="term" value="F:protein folding chaperone"/>
    <property type="evidence" value="ECO:0007669"/>
    <property type="project" value="TreeGrafter"/>
</dbReference>
<keyword evidence="4" id="KW-1185">Reference proteome</keyword>
<dbReference type="PANTHER" id="PTHR43948">
    <property type="entry name" value="DNAJ HOMOLOG SUBFAMILY B"/>
    <property type="match status" value="1"/>
</dbReference>
<dbReference type="PROSITE" id="PS50076">
    <property type="entry name" value="DNAJ_2"/>
    <property type="match status" value="1"/>
</dbReference>
<dbReference type="CDD" id="cd06257">
    <property type="entry name" value="DnaJ"/>
    <property type="match status" value="1"/>
</dbReference>
<proteinExistence type="predicted"/>
<dbReference type="Proteomes" id="UP000799770">
    <property type="component" value="Unassembled WGS sequence"/>
</dbReference>
<dbReference type="OrthoDB" id="3687334at2759"/>
<sequence>MAPTSNNTMLNSQYSAPYRKLGVPISASETEIRAAYKVLALKLHPDRAEAAQREGSTARFQALSTAYEICLQRLEDPQYSVRSEQDDYDDDDTFWAQDDREHGWWDHVGPQDPEPLKRWAKACAKAQRNSRLPQTELERDLLNVEWRKAVNDYEQWRRQEEAVNPGVEDSGDATRSFAYVEDIDEEWFFDPDDVRDYYDLGLAQLPVGFQYRIADRPPSNAQRRSQISAVKFLDNFERQIRALEARDAAPEELPDEERLRHKRWTAKNREVTRQRLQKAVVREERAVKEAKLQKLLLQFERNPSMIEALIKKGTVNTALFRDVPAAYEQKQLPSKPTLPLGPVPENWFDEMADD</sequence>
<feature type="domain" description="J" evidence="2">
    <location>
        <begin position="16"/>
        <end position="89"/>
    </location>
</feature>
<dbReference type="GO" id="GO:0051082">
    <property type="term" value="F:unfolded protein binding"/>
    <property type="evidence" value="ECO:0007669"/>
    <property type="project" value="TreeGrafter"/>
</dbReference>
<evidence type="ECO:0000313" key="4">
    <source>
        <dbReference type="Proteomes" id="UP000799770"/>
    </source>
</evidence>
<reference evidence="3" key="1">
    <citation type="journal article" date="2020" name="Stud. Mycol.">
        <title>101 Dothideomycetes genomes: a test case for predicting lifestyles and emergence of pathogens.</title>
        <authorList>
            <person name="Haridas S."/>
            <person name="Albert R."/>
            <person name="Binder M."/>
            <person name="Bloem J."/>
            <person name="Labutti K."/>
            <person name="Salamov A."/>
            <person name="Andreopoulos B."/>
            <person name="Baker S."/>
            <person name="Barry K."/>
            <person name="Bills G."/>
            <person name="Bluhm B."/>
            <person name="Cannon C."/>
            <person name="Castanera R."/>
            <person name="Culley D."/>
            <person name="Daum C."/>
            <person name="Ezra D."/>
            <person name="Gonzalez J."/>
            <person name="Henrissat B."/>
            <person name="Kuo A."/>
            <person name="Liang C."/>
            <person name="Lipzen A."/>
            <person name="Lutzoni F."/>
            <person name="Magnuson J."/>
            <person name="Mondo S."/>
            <person name="Nolan M."/>
            <person name="Ohm R."/>
            <person name="Pangilinan J."/>
            <person name="Park H.-J."/>
            <person name="Ramirez L."/>
            <person name="Alfaro M."/>
            <person name="Sun H."/>
            <person name="Tritt A."/>
            <person name="Yoshinaga Y."/>
            <person name="Zwiers L.-H."/>
            <person name="Turgeon B."/>
            <person name="Goodwin S."/>
            <person name="Spatafora J."/>
            <person name="Crous P."/>
            <person name="Grigoriev I."/>
        </authorList>
    </citation>
    <scope>NUCLEOTIDE SEQUENCE</scope>
    <source>
        <strain evidence="3">CBS 627.86</strain>
    </source>
</reference>
<feature type="region of interest" description="Disordered" evidence="1">
    <location>
        <begin position="332"/>
        <end position="354"/>
    </location>
</feature>